<dbReference type="RefSeq" id="WP_008277725.1">
    <property type="nucleotide sequence ID" value="NZ_AAXW01000052.1"/>
</dbReference>
<accession>A3IWG8</accession>
<keyword evidence="2" id="KW-1185">Reference proteome</keyword>
<dbReference type="EMBL" id="AAXW01000052">
    <property type="protein sequence ID" value="EAZ89152.1"/>
    <property type="molecule type" value="Genomic_DNA"/>
</dbReference>
<dbReference type="eggNOG" id="ENOG5030QNC">
    <property type="taxonomic scope" value="Bacteria"/>
</dbReference>
<reference evidence="1 2" key="1">
    <citation type="submission" date="2007-03" db="EMBL/GenBank/DDBJ databases">
        <authorList>
            <person name="Stal L."/>
            <person name="Ferriera S."/>
            <person name="Johnson J."/>
            <person name="Kravitz S."/>
            <person name="Beeson K."/>
            <person name="Sutton G."/>
            <person name="Rogers Y.-H."/>
            <person name="Friedman R."/>
            <person name="Frazier M."/>
            <person name="Venter J.C."/>
        </authorList>
    </citation>
    <scope>NUCLEOTIDE SEQUENCE [LARGE SCALE GENOMIC DNA]</scope>
    <source>
        <strain evidence="1 2">CCY0110</strain>
    </source>
</reference>
<organism evidence="1 2">
    <name type="scientific">Crocosphaera chwakensis CCY0110</name>
    <dbReference type="NCBI Taxonomy" id="391612"/>
    <lineage>
        <taxon>Bacteria</taxon>
        <taxon>Bacillati</taxon>
        <taxon>Cyanobacteriota</taxon>
        <taxon>Cyanophyceae</taxon>
        <taxon>Oscillatoriophycideae</taxon>
        <taxon>Chroococcales</taxon>
        <taxon>Aphanothecaceae</taxon>
        <taxon>Crocosphaera</taxon>
        <taxon>Crocosphaera chwakensis</taxon>
    </lineage>
</organism>
<gene>
    <name evidence="1" type="ORF">CY0110_31660</name>
</gene>
<evidence type="ECO:0000313" key="1">
    <source>
        <dbReference type="EMBL" id="EAZ89152.1"/>
    </source>
</evidence>
<protein>
    <submittedName>
        <fullName evidence="1">Uncharacterized protein</fullName>
    </submittedName>
</protein>
<name>A3IWG8_9CHRO</name>
<dbReference type="Proteomes" id="UP000003781">
    <property type="component" value="Unassembled WGS sequence"/>
</dbReference>
<sequence length="160" mass="18624">MPKTRELSDKIPVGRLIVQKACLEVAMDRLNEIYEGNEIAASILLELQMAAKLAEVFNDTWSSIYWLEARKRTRDRVKMTLKDIAAKIIDHVEEAMTLFDELCDEQDANPTLDIRDGWIGFKAGLELLYFRDLKYHDEFVKENSIEYLPLIRLIEEDSTK</sequence>
<comment type="caution">
    <text evidence="1">The sequence shown here is derived from an EMBL/GenBank/DDBJ whole genome shotgun (WGS) entry which is preliminary data.</text>
</comment>
<dbReference type="AlphaFoldDB" id="A3IWG8"/>
<evidence type="ECO:0000313" key="2">
    <source>
        <dbReference type="Proteomes" id="UP000003781"/>
    </source>
</evidence>
<proteinExistence type="predicted"/>